<reference evidence="10" key="1">
    <citation type="journal article" date="2019" name="Int. J. Syst. Evol. Microbiol.">
        <title>The Global Catalogue of Microorganisms (GCM) 10K type strain sequencing project: providing services to taxonomists for standard genome sequencing and annotation.</title>
        <authorList>
            <consortium name="The Broad Institute Genomics Platform"/>
            <consortium name="The Broad Institute Genome Sequencing Center for Infectious Disease"/>
            <person name="Wu L."/>
            <person name="Ma J."/>
        </authorList>
    </citation>
    <scope>NUCLEOTIDE SEQUENCE [LARGE SCALE GENOMIC DNA]</scope>
    <source>
        <strain evidence="10">CGMCC 1.15480</strain>
    </source>
</reference>
<evidence type="ECO:0000256" key="6">
    <source>
        <dbReference type="ARBA" id="ARBA00043993"/>
    </source>
</evidence>
<sequence>MGPVWLRHLLRPHPAPIPWERAIRTGLAVAAPVGVGMATGELGPGVIASLGALAASLGDRGGPFRQRSIRVATVAAAGATGITLGSAAFGHSVLAILVVVGVAFVSGLVSVLGNVASFASLQLLVYAVVGAGLSFGVGPLWHVPAFYLTGAGWELAISLLLSLSTGKGRVSAPERAAVAKVYTMLGHLLAGIGTSSTGTAGADARRQQLTAALNEAYDAVIAARSRAGGRGTRFRQLLALLNEATPLVEAAHVLVRHDRRVPPQVIQAVQGTAIAIRRRAAPPEPPVVGADSPGLAHLVAGMESVRALLAGTGPGDVSHLVLKATLRQRLAATWDILLSRPATMLATLRLTLCMAVAEIVMHALPLQRPYWVALTVAVSLKPDIGSVFARAVQRGVGTAVGVVIGTVLVVVIPQGPGVLVAIAVCAALMPVGEARNYGLYTTSLTPLVVLLLELLHRGDNQLIMFRLIDTLLGSAIVLLVGFLPWPDSWRSRRRIPDSFADAADDVLAYLRVALGPDDSSRQGLRRHTYRRLSDLRTVFQQALAEPPPASRWAAAWWPGIVALERLTDAVTALVVHAERDGPKPPADGVREVLVAMDDLRVAARHGRIPEDLPLPDDEALAGIVAELRVARAVLSSPR</sequence>
<comment type="similarity">
    <text evidence="6">Belongs to the YccS/YhfK family.</text>
</comment>
<feature type="transmembrane region" description="Helical" evidence="7">
    <location>
        <begin position="467"/>
        <end position="485"/>
    </location>
</feature>
<protein>
    <submittedName>
        <fullName evidence="9">Membrane protein</fullName>
    </submittedName>
</protein>
<dbReference type="PANTHER" id="PTHR30509">
    <property type="entry name" value="P-HYDROXYBENZOIC ACID EFFLUX PUMP SUBUNIT-RELATED"/>
    <property type="match status" value="1"/>
</dbReference>
<evidence type="ECO:0000256" key="1">
    <source>
        <dbReference type="ARBA" id="ARBA00004651"/>
    </source>
</evidence>
<proteinExistence type="inferred from homology"/>
<feature type="transmembrane region" description="Helical" evidence="7">
    <location>
        <begin position="123"/>
        <end position="141"/>
    </location>
</feature>
<dbReference type="Proteomes" id="UP000597761">
    <property type="component" value="Unassembled WGS sequence"/>
</dbReference>
<gene>
    <name evidence="9" type="ORF">GCM10011512_05420</name>
</gene>
<comment type="caution">
    <text evidence="9">The sequence shown here is derived from an EMBL/GenBank/DDBJ whole genome shotgun (WGS) entry which is preliminary data.</text>
</comment>
<accession>A0ABQ1NRH4</accession>
<feature type="transmembrane region" description="Helical" evidence="7">
    <location>
        <begin position="69"/>
        <end position="89"/>
    </location>
</feature>
<organism evidence="9 10">
    <name type="scientific">Tersicoccus solisilvae</name>
    <dbReference type="NCBI Taxonomy" id="1882339"/>
    <lineage>
        <taxon>Bacteria</taxon>
        <taxon>Bacillati</taxon>
        <taxon>Actinomycetota</taxon>
        <taxon>Actinomycetes</taxon>
        <taxon>Micrococcales</taxon>
        <taxon>Micrococcaceae</taxon>
        <taxon>Tersicoccus</taxon>
    </lineage>
</organism>
<keyword evidence="3 7" id="KW-0812">Transmembrane</keyword>
<feature type="transmembrane region" description="Helical" evidence="7">
    <location>
        <begin position="95"/>
        <end position="116"/>
    </location>
</feature>
<evidence type="ECO:0000313" key="10">
    <source>
        <dbReference type="Proteomes" id="UP000597761"/>
    </source>
</evidence>
<keyword evidence="10" id="KW-1185">Reference proteome</keyword>
<feature type="transmembrane region" description="Helical" evidence="7">
    <location>
        <begin position="437"/>
        <end position="455"/>
    </location>
</feature>
<name>A0ABQ1NRH4_9MICC</name>
<comment type="subcellular location">
    <subcellularLocation>
        <location evidence="1">Cell membrane</location>
        <topology evidence="1">Multi-pass membrane protein</topology>
    </subcellularLocation>
</comment>
<dbReference type="PANTHER" id="PTHR30509:SF9">
    <property type="entry name" value="MULTIDRUG RESISTANCE PROTEIN MDTO"/>
    <property type="match status" value="1"/>
</dbReference>
<dbReference type="Pfam" id="PF13515">
    <property type="entry name" value="FUSC_2"/>
    <property type="match status" value="1"/>
</dbReference>
<evidence type="ECO:0000256" key="5">
    <source>
        <dbReference type="ARBA" id="ARBA00023136"/>
    </source>
</evidence>
<evidence type="ECO:0000256" key="3">
    <source>
        <dbReference type="ARBA" id="ARBA00022692"/>
    </source>
</evidence>
<feature type="transmembrane region" description="Helical" evidence="7">
    <location>
        <begin position="401"/>
        <end position="431"/>
    </location>
</feature>
<evidence type="ECO:0000256" key="2">
    <source>
        <dbReference type="ARBA" id="ARBA00022475"/>
    </source>
</evidence>
<evidence type="ECO:0000256" key="4">
    <source>
        <dbReference type="ARBA" id="ARBA00022989"/>
    </source>
</evidence>
<keyword evidence="5 7" id="KW-0472">Membrane</keyword>
<evidence type="ECO:0000256" key="7">
    <source>
        <dbReference type="SAM" id="Phobius"/>
    </source>
</evidence>
<feature type="domain" description="Integral membrane bound transporter" evidence="8">
    <location>
        <begin position="357"/>
        <end position="480"/>
    </location>
</feature>
<evidence type="ECO:0000259" key="8">
    <source>
        <dbReference type="Pfam" id="PF13515"/>
    </source>
</evidence>
<evidence type="ECO:0000313" key="9">
    <source>
        <dbReference type="EMBL" id="GGC81619.1"/>
    </source>
</evidence>
<keyword evidence="2" id="KW-1003">Cell membrane</keyword>
<dbReference type="InterPro" id="IPR049453">
    <property type="entry name" value="Memb_transporter_dom"/>
</dbReference>
<dbReference type="EMBL" id="BMJI01000001">
    <property type="protein sequence ID" value="GGC81619.1"/>
    <property type="molecule type" value="Genomic_DNA"/>
</dbReference>
<keyword evidence="4 7" id="KW-1133">Transmembrane helix</keyword>